<protein>
    <recommendedName>
        <fullName evidence="5">Serine-threonine/tyrosine-protein kinase catalytic domain-containing protein</fullName>
    </recommendedName>
</protein>
<evidence type="ECO:0000259" key="5">
    <source>
        <dbReference type="Pfam" id="PF07714"/>
    </source>
</evidence>
<dbReference type="SUPFAM" id="SSF56112">
    <property type="entry name" value="Protein kinase-like (PK-like)"/>
    <property type="match status" value="1"/>
</dbReference>
<dbReference type="Gene3D" id="1.10.510.10">
    <property type="entry name" value="Transferase(Phosphotransferase) domain 1"/>
    <property type="match status" value="1"/>
</dbReference>
<evidence type="ECO:0000313" key="7">
    <source>
        <dbReference type="Proteomes" id="UP000501690"/>
    </source>
</evidence>
<dbReference type="Pfam" id="PF07714">
    <property type="entry name" value="PK_Tyr_Ser-Thr"/>
    <property type="match status" value="1"/>
</dbReference>
<dbReference type="Proteomes" id="UP000501690">
    <property type="component" value="Linkage Group LG3"/>
</dbReference>
<dbReference type="PANTHER" id="PTHR47973">
    <property type="entry name" value="CYSTEINE-RICH RECEPTOR-LIKE PROTEIN KINASE 3"/>
    <property type="match status" value="1"/>
</dbReference>
<evidence type="ECO:0000313" key="6">
    <source>
        <dbReference type="EMBL" id="QCD86163.1"/>
    </source>
</evidence>
<accession>A0A4D6LCE3</accession>
<keyword evidence="7" id="KW-1185">Reference proteome</keyword>
<dbReference type="EMBL" id="CP039347">
    <property type="protein sequence ID" value="QCD86163.1"/>
    <property type="molecule type" value="Genomic_DNA"/>
</dbReference>
<dbReference type="GO" id="GO:0005524">
    <property type="term" value="F:ATP binding"/>
    <property type="evidence" value="ECO:0007669"/>
    <property type="project" value="UniProtKB-KW"/>
</dbReference>
<proteinExistence type="predicted"/>
<evidence type="ECO:0000256" key="2">
    <source>
        <dbReference type="ARBA" id="ARBA00022741"/>
    </source>
</evidence>
<evidence type="ECO:0000256" key="1">
    <source>
        <dbReference type="ARBA" id="ARBA00022679"/>
    </source>
</evidence>
<dbReference type="InterPro" id="IPR001245">
    <property type="entry name" value="Ser-Thr/Tyr_kinase_cat_dom"/>
</dbReference>
<feature type="domain" description="Serine-threonine/tyrosine-protein kinase catalytic" evidence="5">
    <location>
        <begin position="6"/>
        <end position="37"/>
    </location>
</feature>
<keyword evidence="2" id="KW-0547">Nucleotide-binding</keyword>
<sequence length="181" mass="19904">MVLCGYVAPERGVRNKVTTKSDVYSFGALLLEIVSGRLNRIGHLPVEEHNLLIRAGETEKLVDASLNGDFNVKEAIRFFKIALPLHAGLSSATTLNVHCASNAYRRKGYTSAFFVDAFWLASSFGRGAPQTLHPLKVPHLVTRMKTSSSAWAASQVPHLVTRMKTDLILWMSCFPSASPPH</sequence>
<dbReference type="InterPro" id="IPR052059">
    <property type="entry name" value="CR_Ser/Thr_kinase"/>
</dbReference>
<keyword evidence="4" id="KW-0067">ATP-binding</keyword>
<keyword evidence="1" id="KW-0808">Transferase</keyword>
<evidence type="ECO:0000256" key="4">
    <source>
        <dbReference type="ARBA" id="ARBA00022840"/>
    </source>
</evidence>
<name>A0A4D6LCE3_VIGUN</name>
<reference evidence="6 7" key="1">
    <citation type="submission" date="2019-04" db="EMBL/GenBank/DDBJ databases">
        <title>An improved genome assembly and genetic linkage map for asparagus bean, Vigna unguiculata ssp. sesquipedialis.</title>
        <authorList>
            <person name="Xia Q."/>
            <person name="Zhang R."/>
            <person name="Dong Y."/>
        </authorList>
    </citation>
    <scope>NUCLEOTIDE SEQUENCE [LARGE SCALE GENOMIC DNA]</scope>
    <source>
        <tissue evidence="6">Leaf</tissue>
    </source>
</reference>
<organism evidence="6 7">
    <name type="scientific">Vigna unguiculata</name>
    <name type="common">Cowpea</name>
    <dbReference type="NCBI Taxonomy" id="3917"/>
    <lineage>
        <taxon>Eukaryota</taxon>
        <taxon>Viridiplantae</taxon>
        <taxon>Streptophyta</taxon>
        <taxon>Embryophyta</taxon>
        <taxon>Tracheophyta</taxon>
        <taxon>Spermatophyta</taxon>
        <taxon>Magnoliopsida</taxon>
        <taxon>eudicotyledons</taxon>
        <taxon>Gunneridae</taxon>
        <taxon>Pentapetalae</taxon>
        <taxon>rosids</taxon>
        <taxon>fabids</taxon>
        <taxon>Fabales</taxon>
        <taxon>Fabaceae</taxon>
        <taxon>Papilionoideae</taxon>
        <taxon>50 kb inversion clade</taxon>
        <taxon>NPAAA clade</taxon>
        <taxon>indigoferoid/millettioid clade</taxon>
        <taxon>Phaseoleae</taxon>
        <taxon>Vigna</taxon>
    </lineage>
</organism>
<keyword evidence="3" id="KW-0418">Kinase</keyword>
<dbReference type="AlphaFoldDB" id="A0A4D6LCE3"/>
<gene>
    <name evidence="6" type="ORF">DEO72_LG3g684</name>
</gene>
<dbReference type="InterPro" id="IPR011009">
    <property type="entry name" value="Kinase-like_dom_sf"/>
</dbReference>
<evidence type="ECO:0000256" key="3">
    <source>
        <dbReference type="ARBA" id="ARBA00022777"/>
    </source>
</evidence>
<dbReference type="GO" id="GO:0004672">
    <property type="term" value="F:protein kinase activity"/>
    <property type="evidence" value="ECO:0007669"/>
    <property type="project" value="InterPro"/>
</dbReference>